<dbReference type="RefSeq" id="WP_408340831.1">
    <property type="nucleotide sequence ID" value="NZ_JAQQCF010000063.1"/>
</dbReference>
<evidence type="ECO:0000313" key="2">
    <source>
        <dbReference type="Proteomes" id="UP001629432"/>
    </source>
</evidence>
<dbReference type="EMBL" id="JAQQCF010000063">
    <property type="protein sequence ID" value="MFM0642252.1"/>
    <property type="molecule type" value="Genomic_DNA"/>
</dbReference>
<protein>
    <recommendedName>
        <fullName evidence="3">Lipoprotein</fullName>
    </recommendedName>
</protein>
<dbReference type="Proteomes" id="UP001629432">
    <property type="component" value="Unassembled WGS sequence"/>
</dbReference>
<evidence type="ECO:0000313" key="1">
    <source>
        <dbReference type="EMBL" id="MFM0642252.1"/>
    </source>
</evidence>
<gene>
    <name evidence="1" type="ORF">PQQ63_36815</name>
</gene>
<keyword evidence="2" id="KW-1185">Reference proteome</keyword>
<comment type="caution">
    <text evidence="1">The sequence shown here is derived from an EMBL/GenBank/DDBJ whole genome shotgun (WGS) entry which is preliminary data.</text>
</comment>
<organism evidence="1 2">
    <name type="scientific">Paraburkholderia metrosideri</name>
    <dbReference type="NCBI Taxonomy" id="580937"/>
    <lineage>
        <taxon>Bacteria</taxon>
        <taxon>Pseudomonadati</taxon>
        <taxon>Pseudomonadota</taxon>
        <taxon>Betaproteobacteria</taxon>
        <taxon>Burkholderiales</taxon>
        <taxon>Burkholderiaceae</taxon>
        <taxon>Paraburkholderia</taxon>
    </lineage>
</organism>
<evidence type="ECO:0008006" key="3">
    <source>
        <dbReference type="Google" id="ProtNLM"/>
    </source>
</evidence>
<accession>A0ABW9E4U5</accession>
<name>A0ABW9E4U5_9BURK</name>
<sequence>MFLALSHAQAQVTGGCVGAQQRAESDARIAAMTQNFDPSALGRNLTNAGQERSDALAVVQKCQSGAVLGMGCAREIDLYNLADESYKNAAQAIDVYRTLVSAQVNARAMQAPVCR</sequence>
<reference evidence="1 2" key="1">
    <citation type="journal article" date="2024" name="Chem. Sci.">
        <title>Discovery of megapolipeptins by genome mining of a Burkholderiales bacteria collection.</title>
        <authorList>
            <person name="Paulo B.S."/>
            <person name="Recchia M.J.J."/>
            <person name="Lee S."/>
            <person name="Fergusson C.H."/>
            <person name="Romanowski S.B."/>
            <person name="Hernandez A."/>
            <person name="Krull N."/>
            <person name="Liu D.Y."/>
            <person name="Cavanagh H."/>
            <person name="Bos A."/>
            <person name="Gray C.A."/>
            <person name="Murphy B.T."/>
            <person name="Linington R.G."/>
            <person name="Eustaquio A.S."/>
        </authorList>
    </citation>
    <scope>NUCLEOTIDE SEQUENCE [LARGE SCALE GENOMIC DNA]</scope>
    <source>
        <strain evidence="1 2">RL17-338-BIC-A</strain>
    </source>
</reference>
<proteinExistence type="predicted"/>